<accession>A0ABS5KSB5</accession>
<dbReference type="InterPro" id="IPR008979">
    <property type="entry name" value="Galactose-bd-like_sf"/>
</dbReference>
<feature type="compositionally biased region" description="Low complexity" evidence="2">
    <location>
        <begin position="978"/>
        <end position="993"/>
    </location>
</feature>
<dbReference type="Gene3D" id="2.60.40.1180">
    <property type="entry name" value="Golgi alpha-mannosidase II"/>
    <property type="match status" value="2"/>
</dbReference>
<dbReference type="PROSITE" id="PS51175">
    <property type="entry name" value="CBM6"/>
    <property type="match status" value="1"/>
</dbReference>
<dbReference type="PROSITE" id="PS50231">
    <property type="entry name" value="RICIN_B_LECTIN"/>
    <property type="match status" value="1"/>
</dbReference>
<dbReference type="InterPro" id="IPR033403">
    <property type="entry name" value="DUF5110"/>
</dbReference>
<dbReference type="CDD" id="cd23451">
    <property type="entry name" value="beta-trefoil_Ricin_laminarinase"/>
    <property type="match status" value="1"/>
</dbReference>
<keyword evidence="3" id="KW-0472">Membrane</keyword>
<keyword evidence="3" id="KW-0812">Transmembrane</keyword>
<dbReference type="Pfam" id="PF17137">
    <property type="entry name" value="DUF5110"/>
    <property type="match status" value="1"/>
</dbReference>
<dbReference type="PANTHER" id="PTHR43863:SF2">
    <property type="entry name" value="MALTASE-GLUCOAMYLASE"/>
    <property type="match status" value="1"/>
</dbReference>
<reference evidence="5 6" key="1">
    <citation type="submission" date="2020-02" db="EMBL/GenBank/DDBJ databases">
        <title>Acidophilic actinobacteria isolated from forest soil.</title>
        <authorList>
            <person name="Golinska P."/>
        </authorList>
    </citation>
    <scope>NUCLEOTIDE SEQUENCE [LARGE SCALE GENOMIC DNA]</scope>
    <source>
        <strain evidence="5 6">NL8</strain>
    </source>
</reference>
<feature type="transmembrane region" description="Helical" evidence="3">
    <location>
        <begin position="21"/>
        <end position="41"/>
    </location>
</feature>
<dbReference type="EMBL" id="JAAFYZ010000059">
    <property type="protein sequence ID" value="MBS2548937.1"/>
    <property type="molecule type" value="Genomic_DNA"/>
</dbReference>
<feature type="domain" description="CBM6" evidence="4">
    <location>
        <begin position="173"/>
        <end position="303"/>
    </location>
</feature>
<dbReference type="SUPFAM" id="SSF51445">
    <property type="entry name" value="(Trans)glycosidases"/>
    <property type="match status" value="1"/>
</dbReference>
<name>A0ABS5KSB5_9ACTN</name>
<dbReference type="InterPro" id="IPR048395">
    <property type="entry name" value="Glyco_hydro_31_C"/>
</dbReference>
<dbReference type="InterPro" id="IPR000772">
    <property type="entry name" value="Ricin_B_lectin"/>
</dbReference>
<dbReference type="Gene3D" id="2.60.120.260">
    <property type="entry name" value="Galactose-binding domain-like"/>
    <property type="match status" value="1"/>
</dbReference>
<evidence type="ECO:0000313" key="6">
    <source>
        <dbReference type="Proteomes" id="UP000730482"/>
    </source>
</evidence>
<dbReference type="Pfam" id="PF21365">
    <property type="entry name" value="Glyco_hydro_31_3rd"/>
    <property type="match status" value="1"/>
</dbReference>
<comment type="caution">
    <text evidence="5">The sequence shown here is derived from an EMBL/GenBank/DDBJ whole genome shotgun (WGS) entry which is preliminary data.</text>
</comment>
<proteinExistence type="inferred from homology"/>
<dbReference type="Gene3D" id="3.20.20.80">
    <property type="entry name" value="Glycosidases"/>
    <property type="match status" value="1"/>
</dbReference>
<evidence type="ECO:0000259" key="4">
    <source>
        <dbReference type="PROSITE" id="PS51175"/>
    </source>
</evidence>
<dbReference type="Proteomes" id="UP000730482">
    <property type="component" value="Unassembled WGS sequence"/>
</dbReference>
<dbReference type="Gene3D" id="2.80.10.50">
    <property type="match status" value="1"/>
</dbReference>
<dbReference type="InterPro" id="IPR014756">
    <property type="entry name" value="Ig_E-set"/>
</dbReference>
<organism evidence="5 6">
    <name type="scientific">Catenulispora pinistramenti</name>
    <dbReference type="NCBI Taxonomy" id="2705254"/>
    <lineage>
        <taxon>Bacteria</taxon>
        <taxon>Bacillati</taxon>
        <taxon>Actinomycetota</taxon>
        <taxon>Actinomycetes</taxon>
        <taxon>Catenulisporales</taxon>
        <taxon>Catenulisporaceae</taxon>
        <taxon>Catenulispora</taxon>
    </lineage>
</organism>
<comment type="similarity">
    <text evidence="1">Belongs to the glycosyl hydrolase 31 family.</text>
</comment>
<dbReference type="PANTHER" id="PTHR43863">
    <property type="entry name" value="HYDROLASE, PUTATIVE (AFU_ORTHOLOGUE AFUA_1G03140)-RELATED"/>
    <property type="match status" value="1"/>
</dbReference>
<sequence length="1211" mass="125666">MKRITKHVTKHVAKRAVKRRLPLISGLISAALIAAVIPAAAQTATSDSSPVNLSNPINMANGKAASQATVVEGDARFEVLTPGVVRMEYSPTGSFLDDPTFDIMDRDFTVPSFTSNVANGQLTITTSAMTLTYQVGSGPFSAVNTKMRLLGALPPGASANVTPTWGGECTFGQSCQAGAAALSGGASIANNHNGYQSPPGFVAGLTATGANASWRVLGTTAGAANVTIRYANNKGGDGNTETRTEDLVVNGVTTQVSFPATASWDDWSTVTVPVTPAGGTDTVAMNCDSGDSCNVNVDDISVTAPGATAAPFAPANPLGGYIRSYDSANGSYSGGPTCASGQSGDACTANIPKEASGLLDQSGWYLLDDSQTSVWTSDGWVANRPTGDVQDGYLFGYGQNFTGALGDLAKLTGPSTLPDESVFGNWFSRYYGYSTSDYQSTILPQFQANGVSLDDLSVDTDWKSPNTWNGWEWNSSLFPDPTAFTDWAKAQGIDVALNVHSAIATNDPLYSQAQDIAGNTLSVQSSCSNGGPCAIWDWGNVAQAESYFATADPTQNAVGMTWLDWCCDNSGVFSQPGVTPDAWINYLTARQMVNNGDRGFDLARVGASNQNSQAGAYAAGPWADHRSAIAFTGDTQGTWNELASEAQLSQDEGSIGEPYVSDDIGSFLGDNTGSANVPDDLYLRWLQLGTFQPIMREHSNGVDRGQNARLPWEYDAATQAVGDNFMQLREELVPYLYTLAAQSSSTGIPMTQALYLNYPGQSAAYTNPTEYTLGTNVLVAPVTQPGADVAAQVWFPPGTWQDYFTGATFTGPGTQSIDTPTSRMPVFVKEGGIIALQPSNGQATSAGSAPITLQVHAGANGSSSLYDDAGTGLGYQSGQSTQTPIAYTENASGASSTLTISPATGSYSGAPSSRNYTLALVDESQPGSVQINGQTLSSSQWSYDSATNTLQVPLGAVATSSSLTVTQTGGTPVQRSEPSTPTITSSSPATAAAGQQVTVTGSGFGASQGSGYLTFSDNGTNWGAPGDLAGFTVNSWSDSAITFTVPQPSGSNNEWAVTPGTTATISVTTGAGTSSTNTVAIASGSPPTGQVTGYQGLCLDDRNAVTTDANPVQVYTCDQTNAQQWTVESNGTLQTLGKCLDVQGGNTGNSTPVQLYTCNNSGAQNWSPQPNGELVNPQSGKCLDDNASGGSGTQLVIYDCNAGANQEWVLP</sequence>
<dbReference type="Pfam" id="PF01055">
    <property type="entry name" value="Glyco_hydro_31_2nd"/>
    <property type="match status" value="1"/>
</dbReference>
<dbReference type="SUPFAM" id="SSF50370">
    <property type="entry name" value="Ricin B-like lectins"/>
    <property type="match status" value="1"/>
</dbReference>
<feature type="compositionally biased region" description="Polar residues" evidence="2">
    <location>
        <begin position="963"/>
        <end position="977"/>
    </location>
</feature>
<dbReference type="Pfam" id="PF00652">
    <property type="entry name" value="Ricin_B_lectin"/>
    <property type="match status" value="1"/>
</dbReference>
<dbReference type="InterPro" id="IPR051816">
    <property type="entry name" value="Glycosyl_Hydrolase_31"/>
</dbReference>
<dbReference type="SMART" id="SM00458">
    <property type="entry name" value="RICIN"/>
    <property type="match status" value="1"/>
</dbReference>
<dbReference type="RefSeq" id="WP_212010514.1">
    <property type="nucleotide sequence ID" value="NZ_JAAFYZ010000059.1"/>
</dbReference>
<dbReference type="InterPro" id="IPR013780">
    <property type="entry name" value="Glyco_hydro_b"/>
</dbReference>
<keyword evidence="6" id="KW-1185">Reference proteome</keyword>
<dbReference type="InterPro" id="IPR005084">
    <property type="entry name" value="CBM6"/>
</dbReference>
<dbReference type="SUPFAM" id="SSF49785">
    <property type="entry name" value="Galactose-binding domain-like"/>
    <property type="match status" value="1"/>
</dbReference>
<dbReference type="SUPFAM" id="SSF81296">
    <property type="entry name" value="E set domains"/>
    <property type="match status" value="1"/>
</dbReference>
<evidence type="ECO:0000256" key="2">
    <source>
        <dbReference type="SAM" id="MobiDB-lite"/>
    </source>
</evidence>
<dbReference type="InterPro" id="IPR017853">
    <property type="entry name" value="GH"/>
</dbReference>
<gene>
    <name evidence="5" type="ORF">KGQ19_18895</name>
</gene>
<evidence type="ECO:0000256" key="1">
    <source>
        <dbReference type="ARBA" id="ARBA00007806"/>
    </source>
</evidence>
<keyword evidence="3" id="KW-1133">Transmembrane helix</keyword>
<dbReference type="InterPro" id="IPR035992">
    <property type="entry name" value="Ricin_B-like_lectins"/>
</dbReference>
<protein>
    <submittedName>
        <fullName evidence="5">Ricin-type beta-trefoil lectin domain protein</fullName>
    </submittedName>
</protein>
<dbReference type="InterPro" id="IPR013783">
    <property type="entry name" value="Ig-like_fold"/>
</dbReference>
<feature type="region of interest" description="Disordered" evidence="2">
    <location>
        <begin position="963"/>
        <end position="993"/>
    </location>
</feature>
<evidence type="ECO:0000313" key="5">
    <source>
        <dbReference type="EMBL" id="MBS2548937.1"/>
    </source>
</evidence>
<dbReference type="InterPro" id="IPR000322">
    <property type="entry name" value="Glyco_hydro_31_TIM"/>
</dbReference>
<dbReference type="SUPFAM" id="SSF51011">
    <property type="entry name" value="Glycosyl hydrolase domain"/>
    <property type="match status" value="1"/>
</dbReference>
<dbReference type="Pfam" id="PF03422">
    <property type="entry name" value="CBM_6"/>
    <property type="match status" value="1"/>
</dbReference>
<dbReference type="Gene3D" id="2.60.40.10">
    <property type="entry name" value="Immunoglobulins"/>
    <property type="match status" value="1"/>
</dbReference>
<evidence type="ECO:0000256" key="3">
    <source>
        <dbReference type="SAM" id="Phobius"/>
    </source>
</evidence>